<evidence type="ECO:0000313" key="2">
    <source>
        <dbReference type="EMBL" id="OGN17225.1"/>
    </source>
</evidence>
<gene>
    <name evidence="2" type="ORF">A3C88_00650</name>
</gene>
<name>A0A1F8FW43_9BACT</name>
<evidence type="ECO:0008006" key="4">
    <source>
        <dbReference type="Google" id="ProtNLM"/>
    </source>
</evidence>
<dbReference type="STRING" id="1802685.A3C88_00650"/>
<sequence>MPLKATKKVGAVFDIKPVDDTGRVAVRIIDAVDAVVDLKPKPSVRDEFESLFNHEIDLKAELAKFGGQTESPNSSKPRYRVIQKKPVAPDSAIIFEPIVAEIHHSARTSYGEPATEAEIEYTPIAEESAIDHSLVASFYTHNSAEVEPPIKFGGSTSKWIVVAVLIIAGLLWYVGSVKNEIIRDSGSAVENLQDAEADLKAMNFEGASDDFMAAYANFSRAGDNLNVMGATLSSMIAELPGASSIKSAKKLIDVGRLLADAGAAMTTAMDAVARTGVLLNPTSGDAPIGDIMNAFKQALNISKRNVSQAVALIADVDPEDLPADKRGQVIDLKSKLPLFEETINQSADYAKFFEDFIGSGEKSYLILFENASELRPTGGFPGTYAVVSFKNGKLADFFVDDVYNLDGQVKEQIIPPRELQHITPTWGMRDANWSVDFPASARKIREFYKRASGDEVDGVIAINPKLVAEILKIVGPIRMPAYDLTLTADNLLVTIQDEVEYGANRTQPKQIVKDFGPLLLEKIYSANSDNWLAIFNQIIAAMAERKIIMHFSDLELQRFVIAEGFGGQVNQTLGDYLMVTLSNIKGSKTDAVTDTALAVDTQFTGDDAVHTITIARQHTGGKLKYGFYNKQNPAYVRVLVPENAVFQSISGNDQPSYKPLVDYRHSSFKTDPDLVDFEKNVHVDNSRGVTTYREAGKAEFGFWLITDPGISKTVTLKYRVPNVLNQKSYELYVQKQPGLEIKDFDFSMAKPEGLTPTESHPLLERTNSNYSWSDTFSKDLQFKIKFR</sequence>
<organism evidence="2 3">
    <name type="scientific">Candidatus Yanofskybacteria bacterium RIFCSPHIGHO2_02_FULL_50_12</name>
    <dbReference type="NCBI Taxonomy" id="1802685"/>
    <lineage>
        <taxon>Bacteria</taxon>
        <taxon>Candidatus Yanofskyibacteriota</taxon>
    </lineage>
</organism>
<dbReference type="Proteomes" id="UP000178117">
    <property type="component" value="Unassembled WGS sequence"/>
</dbReference>
<evidence type="ECO:0000313" key="3">
    <source>
        <dbReference type="Proteomes" id="UP000178117"/>
    </source>
</evidence>
<keyword evidence="1" id="KW-1133">Transmembrane helix</keyword>
<comment type="caution">
    <text evidence="2">The sequence shown here is derived from an EMBL/GenBank/DDBJ whole genome shotgun (WGS) entry which is preliminary data.</text>
</comment>
<keyword evidence="1" id="KW-0472">Membrane</keyword>
<dbReference type="InterPro" id="IPR025101">
    <property type="entry name" value="DUF4012"/>
</dbReference>
<evidence type="ECO:0000256" key="1">
    <source>
        <dbReference type="SAM" id="Phobius"/>
    </source>
</evidence>
<dbReference type="Pfam" id="PF13196">
    <property type="entry name" value="DUF4012"/>
    <property type="match status" value="1"/>
</dbReference>
<dbReference type="EMBL" id="MGJZ01000015">
    <property type="protein sequence ID" value="OGN17225.1"/>
    <property type="molecule type" value="Genomic_DNA"/>
</dbReference>
<dbReference type="AlphaFoldDB" id="A0A1F8FW43"/>
<feature type="transmembrane region" description="Helical" evidence="1">
    <location>
        <begin position="159"/>
        <end position="175"/>
    </location>
</feature>
<proteinExistence type="predicted"/>
<reference evidence="2 3" key="1">
    <citation type="journal article" date="2016" name="Nat. Commun.">
        <title>Thousands of microbial genomes shed light on interconnected biogeochemical processes in an aquifer system.</title>
        <authorList>
            <person name="Anantharaman K."/>
            <person name="Brown C.T."/>
            <person name="Hug L.A."/>
            <person name="Sharon I."/>
            <person name="Castelle C.J."/>
            <person name="Probst A.J."/>
            <person name="Thomas B.C."/>
            <person name="Singh A."/>
            <person name="Wilkins M.J."/>
            <person name="Karaoz U."/>
            <person name="Brodie E.L."/>
            <person name="Williams K.H."/>
            <person name="Hubbard S.S."/>
            <person name="Banfield J.F."/>
        </authorList>
    </citation>
    <scope>NUCLEOTIDE SEQUENCE [LARGE SCALE GENOMIC DNA]</scope>
</reference>
<keyword evidence="1" id="KW-0812">Transmembrane</keyword>
<accession>A0A1F8FW43</accession>
<protein>
    <recommendedName>
        <fullName evidence="4">DUF4012 domain-containing protein</fullName>
    </recommendedName>
</protein>